<dbReference type="EMBL" id="CP001634">
    <property type="protein sequence ID" value="ACR80023.1"/>
    <property type="molecule type" value="Genomic_DNA"/>
</dbReference>
<dbReference type="Proteomes" id="UP000002382">
    <property type="component" value="Chromosome"/>
</dbReference>
<feature type="domain" description="Wadjet protein JetD C-terminal" evidence="1">
    <location>
        <begin position="189"/>
        <end position="277"/>
    </location>
</feature>
<dbReference type="eggNOG" id="ENOG502ZAI3">
    <property type="taxonomic scope" value="Bacteria"/>
</dbReference>
<reference evidence="2 3" key="2">
    <citation type="journal article" date="2011" name="J. Bacteriol.">
        <title>Genome Sequence of Kosmotoga olearia Strain TBF 19.5.1, a Thermophilic Bacterium with a Wide Growth Temperature Range, Isolated from the Troll B Oil Platform in the North Sea.</title>
        <authorList>
            <person name="Swithers K.S."/>
            <person name="Dipippo J.L."/>
            <person name="Bruce D.C."/>
            <person name="Detter C."/>
            <person name="Tapia R."/>
            <person name="Han S."/>
            <person name="Goodwin L.A."/>
            <person name="Han J."/>
            <person name="Woyke T."/>
            <person name="Pitluck S."/>
            <person name="Pennacchio L."/>
            <person name="Nolan M."/>
            <person name="Mikhailova N."/>
            <person name="Land M.L."/>
            <person name="Nesbo C.L."/>
            <person name="Gogarten J.P."/>
            <person name="Noll K.M."/>
        </authorList>
    </citation>
    <scope>NUCLEOTIDE SEQUENCE [LARGE SCALE GENOMIC DNA]</scope>
    <source>
        <strain evidence="3">ATCC BAA-1733 / DSM 21960 / TBF 19.5.1</strain>
    </source>
</reference>
<dbReference type="RefSeq" id="WP_015868675.1">
    <property type="nucleotide sequence ID" value="NC_012785.1"/>
</dbReference>
<protein>
    <recommendedName>
        <fullName evidence="1">Wadjet protein JetD C-terminal domain-containing protein</fullName>
    </recommendedName>
</protein>
<keyword evidence="3" id="KW-1185">Reference proteome</keyword>
<dbReference type="AlphaFoldDB" id="C5CDL1"/>
<reference evidence="2 3" key="1">
    <citation type="submission" date="2009-06" db="EMBL/GenBank/DDBJ databases">
        <title>Complete sequence of Thermotogales bacterium TBF 19.5.1.</title>
        <authorList>
            <consortium name="US DOE Joint Genome Institute"/>
            <person name="Lucas S."/>
            <person name="Copeland A."/>
            <person name="Lapidus A."/>
            <person name="Glavina del Rio T."/>
            <person name="Tice H."/>
            <person name="Bruce D."/>
            <person name="Goodwin L."/>
            <person name="Pitluck S."/>
            <person name="Chertkov O."/>
            <person name="Brettin T."/>
            <person name="Detter J.C."/>
            <person name="Han C."/>
            <person name="Schmutz J."/>
            <person name="Larimer F."/>
            <person name="Land M."/>
            <person name="Hauser L."/>
            <person name="Kyrpides N."/>
            <person name="Ovchinnikova G."/>
            <person name="Noll K."/>
        </authorList>
    </citation>
    <scope>NUCLEOTIDE SEQUENCE [LARGE SCALE GENOMIC DNA]</scope>
    <source>
        <strain evidence="3">ATCC BAA-1733 / DSM 21960 / TBF 19.5.1</strain>
    </source>
</reference>
<proteinExistence type="predicted"/>
<dbReference type="HOGENOM" id="CLU_065541_0_0_0"/>
<dbReference type="OrthoDB" id="9809365at2"/>
<accession>C5CDL1</accession>
<dbReference type="KEGG" id="kol:Kole_1329"/>
<dbReference type="InterPro" id="IPR024534">
    <property type="entry name" value="JetD_C"/>
</dbReference>
<evidence type="ECO:0000259" key="1">
    <source>
        <dbReference type="Pfam" id="PF09983"/>
    </source>
</evidence>
<dbReference type="STRING" id="521045.Kole_1329"/>
<organism evidence="2 3">
    <name type="scientific">Kosmotoga olearia (strain ATCC BAA-1733 / DSM 21960 / TBF 19.5.1)</name>
    <dbReference type="NCBI Taxonomy" id="521045"/>
    <lineage>
        <taxon>Bacteria</taxon>
        <taxon>Thermotogati</taxon>
        <taxon>Thermotogota</taxon>
        <taxon>Thermotogae</taxon>
        <taxon>Kosmotogales</taxon>
        <taxon>Kosmotogaceae</taxon>
        <taxon>Kosmotoga</taxon>
    </lineage>
</organism>
<sequence>MNVKKILMGFLDEFGGVFVESFELEEFLRSRDNFDYFSFYEAISELVFLGVLSPVRNSGFNGRNPPLYNKYRKRKPGLSAEDREFLDSLDPAIDTSRYRKSPDLLNRDKGFLELLDRFLKASDRESLRVPSSINERSFEIFGDEKFLSSADGHAFLQNASISEDFLNVYRTPEPFFFSSDSAYSGSLFNVLVIENKDTFYTIKRCFFSNGWRLLGKVFSHLVYGEGKKIIKSFEFALEIGLTPDSCRVFYFGDLDPEGIGIFESFRERFSDYDICPFVELYEELLTVNFSRAPKLRRKQRVSAERFSRFLENFPREVSERIMELFDSERYLPQEGLNFQFFDKVTGNG</sequence>
<gene>
    <name evidence="2" type="ordered locus">Kole_1329</name>
</gene>
<name>C5CDL1_KOSOT</name>
<evidence type="ECO:0000313" key="2">
    <source>
        <dbReference type="EMBL" id="ACR80023.1"/>
    </source>
</evidence>
<evidence type="ECO:0000313" key="3">
    <source>
        <dbReference type="Proteomes" id="UP000002382"/>
    </source>
</evidence>
<dbReference type="Pfam" id="PF09983">
    <property type="entry name" value="JetD_C"/>
    <property type="match status" value="1"/>
</dbReference>